<evidence type="ECO:0000259" key="2">
    <source>
        <dbReference type="Pfam" id="PF00188"/>
    </source>
</evidence>
<dbReference type="InterPro" id="IPR035940">
    <property type="entry name" value="CAP_sf"/>
</dbReference>
<dbReference type="RefSeq" id="WP_243427909.1">
    <property type="nucleotide sequence ID" value="NZ_JAFBEE010000010.1"/>
</dbReference>
<dbReference type="Gene3D" id="3.40.33.10">
    <property type="entry name" value="CAP"/>
    <property type="match status" value="1"/>
</dbReference>
<name>A0ABS2NQW8_9FIRM</name>
<keyword evidence="1" id="KW-0732">Signal</keyword>
<dbReference type="InterPro" id="IPR014044">
    <property type="entry name" value="CAP_dom"/>
</dbReference>
<reference evidence="3 4" key="1">
    <citation type="submission" date="2021-01" db="EMBL/GenBank/DDBJ databases">
        <title>Genomic Encyclopedia of Type Strains, Phase IV (KMG-IV): sequencing the most valuable type-strain genomes for metagenomic binning, comparative biology and taxonomic classification.</title>
        <authorList>
            <person name="Goeker M."/>
        </authorList>
    </citation>
    <scope>NUCLEOTIDE SEQUENCE [LARGE SCALE GENOMIC DNA]</scope>
    <source>
        <strain evidence="3 4">DSM 25890</strain>
    </source>
</reference>
<keyword evidence="4" id="KW-1185">Reference proteome</keyword>
<feature type="signal peptide" evidence="1">
    <location>
        <begin position="1"/>
        <end position="22"/>
    </location>
</feature>
<gene>
    <name evidence="3" type="ORF">JOC73_001793</name>
</gene>
<evidence type="ECO:0000313" key="4">
    <source>
        <dbReference type="Proteomes" id="UP001314796"/>
    </source>
</evidence>
<organism evidence="3 4">
    <name type="scientific">Alkaliphilus hydrothermalis</name>
    <dbReference type="NCBI Taxonomy" id="1482730"/>
    <lineage>
        <taxon>Bacteria</taxon>
        <taxon>Bacillati</taxon>
        <taxon>Bacillota</taxon>
        <taxon>Clostridia</taxon>
        <taxon>Peptostreptococcales</taxon>
        <taxon>Natronincolaceae</taxon>
        <taxon>Alkaliphilus</taxon>
    </lineage>
</organism>
<protein>
    <submittedName>
        <fullName evidence="3">YkwD family protein</fullName>
    </submittedName>
</protein>
<comment type="caution">
    <text evidence="3">The sequence shown here is derived from an EMBL/GenBank/DDBJ whole genome shotgun (WGS) entry which is preliminary data.</text>
</comment>
<dbReference type="Pfam" id="PF00188">
    <property type="entry name" value="CAP"/>
    <property type="match status" value="1"/>
</dbReference>
<dbReference type="PROSITE" id="PS51257">
    <property type="entry name" value="PROKAR_LIPOPROTEIN"/>
    <property type="match status" value="1"/>
</dbReference>
<dbReference type="EMBL" id="JAFBEE010000010">
    <property type="protein sequence ID" value="MBM7615231.1"/>
    <property type="molecule type" value="Genomic_DNA"/>
</dbReference>
<sequence length="246" mass="27672">MRRLLILLLLSIVLMSTSISCSQRQAPKSAIKNSSIFNEAEVKAVLISKNNTKVYSGASHYLPIIAILNKGDIVKVMGSYEDWYGVILKNNQIGCILKEMAVPYVEGKDLKENLVIEDDLLPEEKQLLDLVNQERKKADLNPLVVDLSLTKLARLKSQDLITNEYFNHYSPTYGSPFEMMKKFNISYVFAGENLAGNKTVKGAHFSLMESTTHRQNILHPSFTHVGIGMKEGGEYGRIFTQLFLGR</sequence>
<feature type="chain" id="PRO_5047526045" evidence="1">
    <location>
        <begin position="23"/>
        <end position="246"/>
    </location>
</feature>
<accession>A0ABS2NQW8</accession>
<feature type="domain" description="SCP" evidence="2">
    <location>
        <begin position="128"/>
        <end position="243"/>
    </location>
</feature>
<dbReference type="PANTHER" id="PTHR31157">
    <property type="entry name" value="SCP DOMAIN-CONTAINING PROTEIN"/>
    <property type="match status" value="1"/>
</dbReference>
<dbReference type="SUPFAM" id="SSF55797">
    <property type="entry name" value="PR-1-like"/>
    <property type="match status" value="1"/>
</dbReference>
<proteinExistence type="predicted"/>
<evidence type="ECO:0000256" key="1">
    <source>
        <dbReference type="SAM" id="SignalP"/>
    </source>
</evidence>
<evidence type="ECO:0000313" key="3">
    <source>
        <dbReference type="EMBL" id="MBM7615231.1"/>
    </source>
</evidence>
<dbReference type="Gene3D" id="2.30.30.40">
    <property type="entry name" value="SH3 Domains"/>
    <property type="match status" value="1"/>
</dbReference>
<dbReference type="Proteomes" id="UP001314796">
    <property type="component" value="Unassembled WGS sequence"/>
</dbReference>
<dbReference type="CDD" id="cd05379">
    <property type="entry name" value="CAP_bacterial"/>
    <property type="match status" value="1"/>
</dbReference>
<dbReference type="PANTHER" id="PTHR31157:SF1">
    <property type="entry name" value="SCP DOMAIN-CONTAINING PROTEIN"/>
    <property type="match status" value="1"/>
</dbReference>